<proteinExistence type="predicted"/>
<gene>
    <name evidence="1" type="ORF">GWI72_10575</name>
</gene>
<dbReference type="AlphaFoldDB" id="A0A7X5F2T5"/>
<dbReference type="Proteomes" id="UP000586722">
    <property type="component" value="Unassembled WGS sequence"/>
</dbReference>
<sequence length="60" mass="6578">MLDRHSPPLIPFRVFFTDHTTMGISAATAAEARAIANEAARKRGTLVTKVKVIKEQPSND</sequence>
<organism evidence="1 2">
    <name type="scientific">Pannonibacter tanglangensis</name>
    <dbReference type="NCBI Taxonomy" id="2750084"/>
    <lineage>
        <taxon>Bacteria</taxon>
        <taxon>Pseudomonadati</taxon>
        <taxon>Pseudomonadota</taxon>
        <taxon>Alphaproteobacteria</taxon>
        <taxon>Hyphomicrobiales</taxon>
        <taxon>Stappiaceae</taxon>
        <taxon>Pannonibacter</taxon>
    </lineage>
</organism>
<name>A0A7X5F2T5_9HYPH</name>
<evidence type="ECO:0000313" key="2">
    <source>
        <dbReference type="Proteomes" id="UP000586722"/>
    </source>
</evidence>
<dbReference type="RefSeq" id="WP_161708620.1">
    <property type="nucleotide sequence ID" value="NZ_JAABLQ010000001.1"/>
</dbReference>
<comment type="caution">
    <text evidence="1">The sequence shown here is derived from an EMBL/GenBank/DDBJ whole genome shotgun (WGS) entry which is preliminary data.</text>
</comment>
<keyword evidence="2" id="KW-1185">Reference proteome</keyword>
<reference evidence="2" key="1">
    <citation type="submission" date="2020-01" db="EMBL/GenBank/DDBJ databases">
        <authorList>
            <person name="Fang Y."/>
            <person name="Sun R."/>
            <person name="Nie L."/>
            <person name="He J."/>
            <person name="Hao L."/>
            <person name="Wang L."/>
            <person name="Su S."/>
            <person name="Lv E."/>
            <person name="Zhang Z."/>
            <person name="Xie R."/>
            <person name="Liu H."/>
        </authorList>
    </citation>
    <scope>NUCLEOTIDE SEQUENCE [LARGE SCALE GENOMIC DNA]</scope>
    <source>
        <strain evidence="2">XCT-53</strain>
    </source>
</reference>
<protein>
    <submittedName>
        <fullName evidence="1">Uncharacterized protein</fullName>
    </submittedName>
</protein>
<dbReference type="EMBL" id="JAABLQ010000001">
    <property type="protein sequence ID" value="NBN78711.1"/>
    <property type="molecule type" value="Genomic_DNA"/>
</dbReference>
<accession>A0A7X5F2T5</accession>
<evidence type="ECO:0000313" key="1">
    <source>
        <dbReference type="EMBL" id="NBN78711.1"/>
    </source>
</evidence>